<dbReference type="Pfam" id="PF00202">
    <property type="entry name" value="Aminotran_3"/>
    <property type="match status" value="1"/>
</dbReference>
<dbReference type="EMBL" id="MOBM01000020">
    <property type="protein sequence ID" value="RON14944.1"/>
    <property type="molecule type" value="Genomic_DNA"/>
</dbReference>
<keyword evidence="4" id="KW-0663">Pyridoxal phosphate</keyword>
<dbReference type="Proteomes" id="UP000284002">
    <property type="component" value="Unassembled WGS sequence"/>
</dbReference>
<dbReference type="PANTHER" id="PTHR11986:SF79">
    <property type="entry name" value="ACETYLORNITHINE AMINOTRANSFERASE, MITOCHONDRIAL"/>
    <property type="match status" value="1"/>
</dbReference>
<organism evidence="5 6">
    <name type="scientific">Pseudomonas frederiksbergensis</name>
    <dbReference type="NCBI Taxonomy" id="104087"/>
    <lineage>
        <taxon>Bacteria</taxon>
        <taxon>Pseudomonadati</taxon>
        <taxon>Pseudomonadota</taxon>
        <taxon>Gammaproteobacteria</taxon>
        <taxon>Pseudomonadales</taxon>
        <taxon>Pseudomonadaceae</taxon>
        <taxon>Pseudomonas</taxon>
    </lineage>
</organism>
<protein>
    <submittedName>
        <fullName evidence="5">Uncharacterized protein</fullName>
    </submittedName>
</protein>
<dbReference type="InterPro" id="IPR050103">
    <property type="entry name" value="Class-III_PLP-dep_AT"/>
</dbReference>
<reference evidence="5 6" key="1">
    <citation type="submission" date="2016-10" db="EMBL/GenBank/DDBJ databases">
        <title>Comparative genome analysis of multiple Pseudomonas spp. focuses on biocontrol and plant growth promoting traits.</title>
        <authorList>
            <person name="Tao X.-Y."/>
            <person name="Taylor C.G."/>
        </authorList>
    </citation>
    <scope>NUCLEOTIDE SEQUENCE [LARGE SCALE GENOMIC DNA]</scope>
    <source>
        <strain evidence="5 6">36C6</strain>
    </source>
</reference>
<dbReference type="Gene3D" id="3.40.50.720">
    <property type="entry name" value="NAD(P)-binding Rossmann-like Domain"/>
    <property type="match status" value="1"/>
</dbReference>
<dbReference type="AlphaFoldDB" id="A0A423HP34"/>
<keyword evidence="2" id="KW-0032">Aminotransferase</keyword>
<sequence length="977" mass="108711">MTSYERFCRPKLGDLLSSLKLDKTYDRGKDQYLYEGTTAYADFVAGFGSIVLGHNDEDLAEALRNFLNSDRPVHSQGSIRSGSAELARLLSELTPSEHEYISHFANTGAEGVEAAIKHSYKVMLDAVNDLYEDVSKQLNDFFHLHNLDEDNLIVPNGKSLIDFRDSLDEYNLAEFEKAQNQPVYLALKGSYHGKLTSALKVTSNKSYREAFEGLSGITPYFLDEPGLDKFDVLLDDLTVKFLYPVLVDQRIEFKEKKILRVAGFLCELIQGEGGIHVIPVSTLEKIKRLHVQHAIPLIIDEVQTGCGRLGSVYYFAQTVLADAAPEYIVVSKALGGGLVKLSSTLIRSDIYDQDFGILHTSTFSEDDLSAAVALAFLKKLLAPSTLQDFDTKSQYISDGLKGLQQRHPQVIKEVRGAGLMFGIEFHGLDEFSPFFRTAGKQGILSLIISSYLLNYHQIRVLAPLSTILKGNHGRKRSSVMRIQPPLCITEADCDRLFSALDEVCKIIEHQNEYLMVSHLLGHPASVAERTVPLFFANKYPIRLAGAQGHIDARTGFVLHPTHVNYLIDYFFTSFAGYTWDSEAFTQWWNRVSRFFDPALVQQDCVVSNDYIVQTSMLMVPYLPEYFKQAKGYQIKEVRNKIQDAVTMAKEIGDDNIPVSVVGLGAYTSIYTDNGQSLRDYEVPITTGNSYTAALMVQAVIKAASEQGLDFQRTRVSVVGAAGNIGLASTVILSSVFGNMTIVGRDEKTSQLRLNASRRQIIKDMIELLDTLLRENDEPSAGSLMAVLLEKLSAGGYIQQGLLDPQALHSNRLIDELLNSDLPLRLGDFAGLAEADVVIVSTNSPDPELIKPDMVRPDAIVACVSVPSNLSREFNHLRRSGQHYQKVFDSGLAKLPENAVIRFVGFPEGENVFGCLSETIMLGFEGTNASYSKGNIRPKQIYELIRMQNIHGFQLGDMELNHQLLSEHTTELEHQHAI</sequence>
<dbReference type="InterPro" id="IPR015421">
    <property type="entry name" value="PyrdxlP-dep_Trfase_major"/>
</dbReference>
<dbReference type="InterPro" id="IPR036291">
    <property type="entry name" value="NAD(P)-bd_dom_sf"/>
</dbReference>
<comment type="caution">
    <text evidence="5">The sequence shown here is derived from an EMBL/GenBank/DDBJ whole genome shotgun (WGS) entry which is preliminary data.</text>
</comment>
<evidence type="ECO:0000256" key="1">
    <source>
        <dbReference type="ARBA" id="ARBA00001933"/>
    </source>
</evidence>
<keyword evidence="3" id="KW-0808">Transferase</keyword>
<name>A0A423HP34_9PSED</name>
<dbReference type="GO" id="GO:0042802">
    <property type="term" value="F:identical protein binding"/>
    <property type="evidence" value="ECO:0007669"/>
    <property type="project" value="TreeGrafter"/>
</dbReference>
<evidence type="ECO:0000313" key="6">
    <source>
        <dbReference type="Proteomes" id="UP000284002"/>
    </source>
</evidence>
<evidence type="ECO:0000256" key="4">
    <source>
        <dbReference type="ARBA" id="ARBA00022898"/>
    </source>
</evidence>
<dbReference type="PANTHER" id="PTHR11986">
    <property type="entry name" value="AMINOTRANSFERASE CLASS III"/>
    <property type="match status" value="1"/>
</dbReference>
<gene>
    <name evidence="5" type="ORF">BK662_15730</name>
</gene>
<dbReference type="GO" id="GO:0008483">
    <property type="term" value="F:transaminase activity"/>
    <property type="evidence" value="ECO:0007669"/>
    <property type="project" value="UniProtKB-KW"/>
</dbReference>
<evidence type="ECO:0000313" key="5">
    <source>
        <dbReference type="EMBL" id="RON14944.1"/>
    </source>
</evidence>
<dbReference type="InterPro" id="IPR015424">
    <property type="entry name" value="PyrdxlP-dep_Trfase"/>
</dbReference>
<evidence type="ECO:0000256" key="2">
    <source>
        <dbReference type="ARBA" id="ARBA00022576"/>
    </source>
</evidence>
<dbReference type="InterPro" id="IPR005814">
    <property type="entry name" value="Aminotrans_3"/>
</dbReference>
<dbReference type="Gene3D" id="3.90.1150.10">
    <property type="entry name" value="Aspartate Aminotransferase, domain 1"/>
    <property type="match status" value="1"/>
</dbReference>
<comment type="cofactor">
    <cofactor evidence="1">
        <name>pyridoxal 5'-phosphate</name>
        <dbReference type="ChEBI" id="CHEBI:597326"/>
    </cofactor>
</comment>
<proteinExistence type="predicted"/>
<accession>A0A423HP34</accession>
<dbReference type="SUPFAM" id="SSF51735">
    <property type="entry name" value="NAD(P)-binding Rossmann-fold domains"/>
    <property type="match status" value="1"/>
</dbReference>
<dbReference type="Gene3D" id="3.40.640.10">
    <property type="entry name" value="Type I PLP-dependent aspartate aminotransferase-like (Major domain)"/>
    <property type="match status" value="1"/>
</dbReference>
<evidence type="ECO:0000256" key="3">
    <source>
        <dbReference type="ARBA" id="ARBA00022679"/>
    </source>
</evidence>
<dbReference type="InterPro" id="IPR015422">
    <property type="entry name" value="PyrdxlP-dep_Trfase_small"/>
</dbReference>
<dbReference type="RefSeq" id="WP_123358966.1">
    <property type="nucleotide sequence ID" value="NZ_MOBM01000020.1"/>
</dbReference>
<dbReference type="GO" id="GO:0030170">
    <property type="term" value="F:pyridoxal phosphate binding"/>
    <property type="evidence" value="ECO:0007669"/>
    <property type="project" value="InterPro"/>
</dbReference>
<dbReference type="SUPFAM" id="SSF53383">
    <property type="entry name" value="PLP-dependent transferases"/>
    <property type="match status" value="1"/>
</dbReference>